<comment type="caution">
    <text evidence="1">The sequence shown here is derived from an EMBL/GenBank/DDBJ whole genome shotgun (WGS) entry which is preliminary data.</text>
</comment>
<gene>
    <name evidence="1" type="ORF">CLV28_0713</name>
</gene>
<dbReference type="RefSeq" id="WP_100421868.1">
    <property type="nucleotide sequence ID" value="NZ_BOOX01000003.1"/>
</dbReference>
<dbReference type="AlphaFoldDB" id="A0A2M9CZX3"/>
<protein>
    <recommendedName>
        <fullName evidence="3">Phage tail tube protein</fullName>
    </recommendedName>
</protein>
<reference evidence="1 2" key="1">
    <citation type="submission" date="2017-11" db="EMBL/GenBank/DDBJ databases">
        <title>Genomic Encyclopedia of Archaeal and Bacterial Type Strains, Phase II (KMG-II): From Individual Species to Whole Genera.</title>
        <authorList>
            <person name="Goeker M."/>
        </authorList>
    </citation>
    <scope>NUCLEOTIDE SEQUENCE [LARGE SCALE GENOMIC DNA]</scope>
    <source>
        <strain evidence="1 2">DSM 25478</strain>
    </source>
</reference>
<dbReference type="OrthoDB" id="3268635at2"/>
<keyword evidence="2" id="KW-1185">Reference proteome</keyword>
<sequence length="156" mass="16652">MSAETLTPTVNTTWCLEVDTSATETPAYTQVRSLNQLTPPVVAYTTQDATDYDSEGWGSDAITLRKWSCTATALRKTNLAGAYDPGQEALRAAAETGELVHVRLYERRTGGEAYEGSAQVQWTPVGGDPTGLNAATVTLMGQGPRVEITNPTTVTP</sequence>
<dbReference type="Proteomes" id="UP000231693">
    <property type="component" value="Unassembled WGS sequence"/>
</dbReference>
<accession>A0A2M9CZX3</accession>
<dbReference type="EMBL" id="PGFE01000001">
    <property type="protein sequence ID" value="PJJ77494.1"/>
    <property type="molecule type" value="Genomic_DNA"/>
</dbReference>
<dbReference type="NCBIfam" id="NF047353">
    <property type="entry name" value="tube_lmo2291"/>
    <property type="match status" value="1"/>
</dbReference>
<organism evidence="1 2">
    <name type="scientific">Sediminihabitans luteus</name>
    <dbReference type="NCBI Taxonomy" id="1138585"/>
    <lineage>
        <taxon>Bacteria</taxon>
        <taxon>Bacillati</taxon>
        <taxon>Actinomycetota</taxon>
        <taxon>Actinomycetes</taxon>
        <taxon>Micrococcales</taxon>
        <taxon>Cellulomonadaceae</taxon>
        <taxon>Sediminihabitans</taxon>
    </lineage>
</organism>
<evidence type="ECO:0008006" key="3">
    <source>
        <dbReference type="Google" id="ProtNLM"/>
    </source>
</evidence>
<evidence type="ECO:0000313" key="2">
    <source>
        <dbReference type="Proteomes" id="UP000231693"/>
    </source>
</evidence>
<proteinExistence type="predicted"/>
<evidence type="ECO:0000313" key="1">
    <source>
        <dbReference type="EMBL" id="PJJ77494.1"/>
    </source>
</evidence>
<name>A0A2M9CZX3_9CELL</name>